<protein>
    <submittedName>
        <fullName evidence="1">Uncharacterized protein</fullName>
    </submittedName>
</protein>
<dbReference type="EMBL" id="WNDV01000010">
    <property type="protein sequence ID" value="KAF1036994.1"/>
    <property type="molecule type" value="Genomic_DNA"/>
</dbReference>
<gene>
    <name evidence="1" type="ORF">GAK33_03478</name>
</gene>
<name>A0A833PPR0_BURL3</name>
<dbReference type="RefSeq" id="WP_278647302.1">
    <property type="nucleotide sequence ID" value="NZ_WNDV01000010.1"/>
</dbReference>
<proteinExistence type="predicted"/>
<evidence type="ECO:0000313" key="2">
    <source>
        <dbReference type="Proteomes" id="UP000467522"/>
    </source>
</evidence>
<dbReference type="Proteomes" id="UP000467522">
    <property type="component" value="Unassembled WGS sequence"/>
</dbReference>
<accession>A0A833PPR0</accession>
<dbReference type="AlphaFoldDB" id="A0A833PPR0"/>
<reference evidence="2" key="1">
    <citation type="journal article" date="2020" name="MBio">
        <title>Horizontal gene transfer to a defensive symbiont with a reduced genome amongst a multipartite beetle microbiome.</title>
        <authorList>
            <person name="Waterworth S.C."/>
            <person name="Florez L.V."/>
            <person name="Rees E.R."/>
            <person name="Hertweck C."/>
            <person name="Kaltenpoth M."/>
            <person name="Kwan J.C."/>
        </authorList>
    </citation>
    <scope>NUCLEOTIDE SEQUENCE [LARGE SCALE GENOMIC DNA]</scope>
</reference>
<evidence type="ECO:0000313" key="1">
    <source>
        <dbReference type="EMBL" id="KAF1036994.1"/>
    </source>
</evidence>
<sequence>MSDNFTYLVDPVVSLAEAPAAAQRMIAWLQAHEIVGAATRVGDLYRDWCRTYGLNGTGLTERNETGYPPGPRYTRACDARAALPPPVPNWLTVIVERRIFDAGGNGLEVFCPSCEAEQTSFGQAWSDAFTRWFHGDDDAPLVCAACGHRQPVTQWRYDPPWAFGHLGFCFKNWLLSDAFIAEFGAAYGRPLSVVHQHI</sequence>
<comment type="caution">
    <text evidence="1">The sequence shown here is derived from an EMBL/GenBank/DDBJ whole genome shotgun (WGS) entry which is preliminary data.</text>
</comment>
<organism evidence="1 2">
    <name type="scientific">Burkholderia lata (strain ATCC 17760 / DSM 23089 / LMG 22485 / NCIMB 9086 / R18194 / 383)</name>
    <dbReference type="NCBI Taxonomy" id="482957"/>
    <lineage>
        <taxon>Bacteria</taxon>
        <taxon>Pseudomonadati</taxon>
        <taxon>Pseudomonadota</taxon>
        <taxon>Betaproteobacteria</taxon>
        <taxon>Burkholderiales</taxon>
        <taxon>Burkholderiaceae</taxon>
        <taxon>Burkholderia</taxon>
        <taxon>Burkholderia cepacia complex</taxon>
    </lineage>
</organism>